<comment type="caution">
    <text evidence="1">The sequence shown here is derived from an EMBL/GenBank/DDBJ whole genome shotgun (WGS) entry which is preliminary data.</text>
</comment>
<dbReference type="EMBL" id="JAAGOX010000057">
    <property type="protein sequence ID" value="NDW48021.1"/>
    <property type="molecule type" value="Genomic_DNA"/>
</dbReference>
<reference evidence="1" key="1">
    <citation type="submission" date="2020-02" db="EMBL/GenBank/DDBJ databases">
        <title>Delineation of the pyrene-degrading pathway in Roseobacter clade bacteria by genomic analysis.</title>
        <authorList>
            <person name="Zhou H."/>
            <person name="Wang H."/>
        </authorList>
    </citation>
    <scope>NUCLEOTIDE SEQUENCE</scope>
    <source>
        <strain evidence="1">PrR005</strain>
    </source>
</reference>
<gene>
    <name evidence="1" type="ORF">G0P99_23995</name>
</gene>
<sequence>MEALAGRTLVQLSTGTPAEAWQLARWRNSNGIVVLDGAIMPYPEGIGADYA</sequence>
<proteinExistence type="predicted"/>
<dbReference type="RefSeq" id="WP_164133024.1">
    <property type="nucleotide sequence ID" value="NZ_JAAGOX010000057.1"/>
</dbReference>
<dbReference type="AlphaFoldDB" id="A0A6B2NUX4"/>
<name>A0A6B2NUX4_9RHOB</name>
<accession>A0A6B2NUX4</accession>
<evidence type="ECO:0000313" key="1">
    <source>
        <dbReference type="EMBL" id="NDW48021.1"/>
    </source>
</evidence>
<protein>
    <submittedName>
        <fullName evidence="1">Uncharacterized protein</fullName>
    </submittedName>
</protein>
<organism evidence="1">
    <name type="scientific">Ruegeria sp. PrR005</name>
    <dbReference type="NCBI Taxonomy" id="2706882"/>
    <lineage>
        <taxon>Bacteria</taxon>
        <taxon>Pseudomonadati</taxon>
        <taxon>Pseudomonadota</taxon>
        <taxon>Alphaproteobacteria</taxon>
        <taxon>Rhodobacterales</taxon>
        <taxon>Roseobacteraceae</taxon>
        <taxon>Ruegeria</taxon>
    </lineage>
</organism>